<dbReference type="PANTHER" id="PTHR30006">
    <property type="entry name" value="THIAMINE-BINDING PERIPLASMIC PROTEIN-RELATED"/>
    <property type="match status" value="1"/>
</dbReference>
<keyword evidence="2 3" id="KW-0732">Signal</keyword>
<accession>A0ABX8N3T8</accession>
<dbReference type="Proteomes" id="UP001046350">
    <property type="component" value="Chromosome"/>
</dbReference>
<sequence length="338" mass="36861">MTIRPQPLMRTLAAAVLSLVIGAPAALADEPVKNLTMYNGQHKEIGEAIAKAYEAKTGIHINIRKGSSNQLASQIIEEGDRSPADIIYTEESPPLNNLGELGLLAKIDDATLNMLPKEYVGANGTWMGVTARTRVVVFNPKKIDEKDLPTTVMDFAGPEWEGRVGYVPTSGAFQEQAVAILKMHGREATEEWLTGLKAFGKTYTNNMVALKAVEKGEVAAVLVNNYYWYALERERGKLDSKLYYLADGDAGNLVTISGAAAVKASKHPKEAQALLNWMASEEGQRVITQTTAEYPLHKGMVSDRGLKPFEELRPPKISPADLGNAEEAIELEREVGLL</sequence>
<dbReference type="InterPro" id="IPR026045">
    <property type="entry name" value="Ferric-bd"/>
</dbReference>
<evidence type="ECO:0000313" key="5">
    <source>
        <dbReference type="Proteomes" id="UP001046350"/>
    </source>
</evidence>
<dbReference type="PANTHER" id="PTHR30006:SF15">
    <property type="entry name" value="IRON-UTILIZATION PERIPLASMIC PROTEIN"/>
    <property type="match status" value="1"/>
</dbReference>
<evidence type="ECO:0000256" key="1">
    <source>
        <dbReference type="ARBA" id="ARBA00008520"/>
    </source>
</evidence>
<protein>
    <submittedName>
        <fullName evidence="4">Extracellular solute-binding protein</fullName>
    </submittedName>
</protein>
<dbReference type="PIRSF" id="PIRSF002825">
    <property type="entry name" value="CfbpA"/>
    <property type="match status" value="1"/>
</dbReference>
<organism evidence="4 5">
    <name type="scientific">Pseudomonas fakonensis</name>
    <dbReference type="NCBI Taxonomy" id="2842355"/>
    <lineage>
        <taxon>Bacteria</taxon>
        <taxon>Pseudomonadati</taxon>
        <taxon>Pseudomonadota</taxon>
        <taxon>Gammaproteobacteria</taxon>
        <taxon>Pseudomonadales</taxon>
        <taxon>Pseudomonadaceae</taxon>
        <taxon>Pseudomonas</taxon>
    </lineage>
</organism>
<dbReference type="Pfam" id="PF13531">
    <property type="entry name" value="SBP_bac_11"/>
    <property type="match status" value="1"/>
</dbReference>
<dbReference type="EMBL" id="CP077076">
    <property type="protein sequence ID" value="QXH51008.1"/>
    <property type="molecule type" value="Genomic_DNA"/>
</dbReference>
<proteinExistence type="inferred from homology"/>
<evidence type="ECO:0000256" key="3">
    <source>
        <dbReference type="SAM" id="SignalP"/>
    </source>
</evidence>
<gene>
    <name evidence="4" type="ORF">KSS94_24235</name>
</gene>
<dbReference type="RefSeq" id="WP_217840557.1">
    <property type="nucleotide sequence ID" value="NZ_CP077076.1"/>
</dbReference>
<feature type="signal peptide" evidence="3">
    <location>
        <begin position="1"/>
        <end position="28"/>
    </location>
</feature>
<evidence type="ECO:0000313" key="4">
    <source>
        <dbReference type="EMBL" id="QXH51008.1"/>
    </source>
</evidence>
<name>A0ABX8N3T8_9PSED</name>
<comment type="similarity">
    <text evidence="1">Belongs to the bacterial solute-binding protein 1 family.</text>
</comment>
<feature type="chain" id="PRO_5047192140" evidence="3">
    <location>
        <begin position="29"/>
        <end position="338"/>
    </location>
</feature>
<reference evidence="4" key="1">
    <citation type="journal article" date="2021" name="Microorganisms">
        <title>The Ever-Expanding Pseudomonas Genus: Description of 43 New Species and Partition of the Pseudomonas putida Group.</title>
        <authorList>
            <person name="Girard L."/>
            <person name="Lood C."/>
            <person name="Hofte M."/>
            <person name="Vandamme P."/>
            <person name="Rokni-Zadeh H."/>
            <person name="van Noort V."/>
            <person name="Lavigne R."/>
            <person name="De Mot R."/>
        </authorList>
    </citation>
    <scope>NUCLEOTIDE SEQUENCE</scope>
    <source>
        <strain evidence="4">COW40</strain>
    </source>
</reference>
<keyword evidence="5" id="KW-1185">Reference proteome</keyword>
<evidence type="ECO:0000256" key="2">
    <source>
        <dbReference type="ARBA" id="ARBA00022729"/>
    </source>
</evidence>